<feature type="domain" description="HD-GYP" evidence="3">
    <location>
        <begin position="85"/>
        <end position="280"/>
    </location>
</feature>
<dbReference type="CDD" id="cd00077">
    <property type="entry name" value="HDc"/>
    <property type="match status" value="1"/>
</dbReference>
<dbReference type="SMART" id="SM00471">
    <property type="entry name" value="HDc"/>
    <property type="match status" value="1"/>
</dbReference>
<protein>
    <submittedName>
        <fullName evidence="4">Uncharacterized protein</fullName>
    </submittedName>
</protein>
<dbReference type="OrthoDB" id="9176789at2"/>
<dbReference type="EMBL" id="PHIG01000047">
    <property type="protein sequence ID" value="PJK28279.1"/>
    <property type="molecule type" value="Genomic_DNA"/>
</dbReference>
<evidence type="ECO:0000259" key="2">
    <source>
        <dbReference type="PROSITE" id="PS51831"/>
    </source>
</evidence>
<keyword evidence="1" id="KW-1133">Transmembrane helix</keyword>
<evidence type="ECO:0000259" key="3">
    <source>
        <dbReference type="PROSITE" id="PS51832"/>
    </source>
</evidence>
<dbReference type="PROSITE" id="PS51831">
    <property type="entry name" value="HD"/>
    <property type="match status" value="1"/>
</dbReference>
<keyword evidence="1" id="KW-0812">Transmembrane</keyword>
<evidence type="ECO:0000256" key="1">
    <source>
        <dbReference type="SAM" id="Phobius"/>
    </source>
</evidence>
<dbReference type="InterPro" id="IPR006674">
    <property type="entry name" value="HD_domain"/>
</dbReference>
<proteinExistence type="predicted"/>
<reference evidence="4 5" key="1">
    <citation type="submission" date="2017-11" db="EMBL/GenBank/DDBJ databases">
        <title>Draft genome sequence of Rhizobiales bacterium SY3-13.</title>
        <authorList>
            <person name="Sun C."/>
        </authorList>
    </citation>
    <scope>NUCLEOTIDE SEQUENCE [LARGE SCALE GENOMIC DNA]</scope>
    <source>
        <strain evidence="4 5">SY3-13</strain>
    </source>
</reference>
<dbReference type="SUPFAM" id="SSF109604">
    <property type="entry name" value="HD-domain/PDEase-like"/>
    <property type="match status" value="1"/>
</dbReference>
<organism evidence="4 5">
    <name type="scientific">Minwuia thermotolerans</name>
    <dbReference type="NCBI Taxonomy" id="2056226"/>
    <lineage>
        <taxon>Bacteria</taxon>
        <taxon>Pseudomonadati</taxon>
        <taxon>Pseudomonadota</taxon>
        <taxon>Alphaproteobacteria</taxon>
        <taxon>Minwuiales</taxon>
        <taxon>Minwuiaceae</taxon>
        <taxon>Minwuia</taxon>
    </lineage>
</organism>
<feature type="transmembrane region" description="Helical" evidence="1">
    <location>
        <begin position="54"/>
        <end position="75"/>
    </location>
</feature>
<dbReference type="NCBIfam" id="TIGR00277">
    <property type="entry name" value="HDIG"/>
    <property type="match status" value="1"/>
</dbReference>
<evidence type="ECO:0000313" key="5">
    <source>
        <dbReference type="Proteomes" id="UP000229498"/>
    </source>
</evidence>
<accession>A0A2M9FXW7</accession>
<dbReference type="Pfam" id="PF13487">
    <property type="entry name" value="HD_5"/>
    <property type="match status" value="1"/>
</dbReference>
<dbReference type="PANTHER" id="PTHR43155">
    <property type="entry name" value="CYCLIC DI-GMP PHOSPHODIESTERASE PA4108-RELATED"/>
    <property type="match status" value="1"/>
</dbReference>
<feature type="transmembrane region" description="Helical" evidence="1">
    <location>
        <begin position="12"/>
        <end position="34"/>
    </location>
</feature>
<dbReference type="AlphaFoldDB" id="A0A2M9FXW7"/>
<keyword evidence="1" id="KW-0472">Membrane</keyword>
<dbReference type="InterPro" id="IPR006675">
    <property type="entry name" value="HDIG_dom"/>
</dbReference>
<keyword evidence="5" id="KW-1185">Reference proteome</keyword>
<dbReference type="PROSITE" id="PS51832">
    <property type="entry name" value="HD_GYP"/>
    <property type="match status" value="1"/>
</dbReference>
<evidence type="ECO:0000313" key="4">
    <source>
        <dbReference type="EMBL" id="PJK28279.1"/>
    </source>
</evidence>
<dbReference type="RefSeq" id="WP_109794726.1">
    <property type="nucleotide sequence ID" value="NZ_PHIG01000047.1"/>
</dbReference>
<comment type="caution">
    <text evidence="4">The sequence shown here is derived from an EMBL/GenBank/DDBJ whole genome shotgun (WGS) entry which is preliminary data.</text>
</comment>
<gene>
    <name evidence="4" type="ORF">CVT23_18065</name>
</gene>
<sequence>MRFIGGRLIVNGAVSLALRVTLVYVVFGVAWILFSDWIVLQALSPEDAPVAQSLKGAAFVLVTATMFGAIAYLLARRDHLHLERQQEILTQTVAALSTTLERRDPYTARHAVLVAMLAVEIGRRIGLSDERLADVELGAMLHDIGKIGVPTDLLVKPSRLTDAEFDVVKTHPEIGYDIVSRIRFGNVVPRIVRDHHERLDGSGYPGGLKGDQIDIESQVVAVADVAESMTAHRPYRAALETRFVVERLEKDAGVKLHSAVVRVCISIIRDPDFRLTLEKGPEAAAAARRAAAHAGQSARRP</sequence>
<dbReference type="Proteomes" id="UP000229498">
    <property type="component" value="Unassembled WGS sequence"/>
</dbReference>
<name>A0A2M9FXW7_9PROT</name>
<dbReference type="GO" id="GO:0008081">
    <property type="term" value="F:phosphoric diester hydrolase activity"/>
    <property type="evidence" value="ECO:0007669"/>
    <property type="project" value="UniProtKB-ARBA"/>
</dbReference>
<dbReference type="InterPro" id="IPR003607">
    <property type="entry name" value="HD/PDEase_dom"/>
</dbReference>
<dbReference type="Gene3D" id="1.10.3210.10">
    <property type="entry name" value="Hypothetical protein af1432"/>
    <property type="match status" value="1"/>
</dbReference>
<dbReference type="InterPro" id="IPR037522">
    <property type="entry name" value="HD_GYP_dom"/>
</dbReference>
<dbReference type="PANTHER" id="PTHR43155:SF2">
    <property type="entry name" value="CYCLIC DI-GMP PHOSPHODIESTERASE PA4108"/>
    <property type="match status" value="1"/>
</dbReference>
<feature type="domain" description="HD" evidence="2">
    <location>
        <begin position="107"/>
        <end position="229"/>
    </location>
</feature>